<sequence length="254" mass="29351">MQSPHISTSRSHFTRIFSGSKRKSFEWNFALEESIYDGIEQAEVAVVLLGWLGAKRKHLRRYVELYNSRGIHTVTFMTSVRDVLSYDMGRGLEERIVEFAGELASWLTKKDGRERFFIFHTFSNTGWLARVTKIVSALSMYQPPSPQLYLYSTADKVIPYQAVESFIEDQRRIGKQVFSFNFGSSPHVDHYRTFPDVYASQLHKFLKECLAMQNLRELVYVIGSTKVFFNINPLHSMNLCPLASDLHESNNLSD</sequence>
<gene>
    <name evidence="1" type="ORF">Fot_05138</name>
</gene>
<evidence type="ECO:0000313" key="1">
    <source>
        <dbReference type="EMBL" id="KAL2551519.1"/>
    </source>
</evidence>
<dbReference type="EMBL" id="JBFOLJ010000002">
    <property type="protein sequence ID" value="KAL2551519.1"/>
    <property type="molecule type" value="Genomic_DNA"/>
</dbReference>
<reference evidence="2" key="1">
    <citation type="submission" date="2024-07" db="EMBL/GenBank/DDBJ databases">
        <title>Two chromosome-level genome assemblies of Korean endemic species Abeliophyllum distichum and Forsythia ovata (Oleaceae).</title>
        <authorList>
            <person name="Jang H."/>
        </authorList>
    </citation>
    <scope>NUCLEOTIDE SEQUENCE [LARGE SCALE GENOMIC DNA]</scope>
</reference>
<protein>
    <submittedName>
        <fullName evidence="1">Transmembrane protein 53</fullName>
    </submittedName>
</protein>
<organism evidence="1 2">
    <name type="scientific">Forsythia ovata</name>
    <dbReference type="NCBI Taxonomy" id="205694"/>
    <lineage>
        <taxon>Eukaryota</taxon>
        <taxon>Viridiplantae</taxon>
        <taxon>Streptophyta</taxon>
        <taxon>Embryophyta</taxon>
        <taxon>Tracheophyta</taxon>
        <taxon>Spermatophyta</taxon>
        <taxon>Magnoliopsida</taxon>
        <taxon>eudicotyledons</taxon>
        <taxon>Gunneridae</taxon>
        <taxon>Pentapetalae</taxon>
        <taxon>asterids</taxon>
        <taxon>lamiids</taxon>
        <taxon>Lamiales</taxon>
        <taxon>Oleaceae</taxon>
        <taxon>Forsythieae</taxon>
        <taxon>Forsythia</taxon>
    </lineage>
</organism>
<name>A0ABD1WPA4_9LAMI</name>
<keyword evidence="2" id="KW-1185">Reference proteome</keyword>
<comment type="caution">
    <text evidence="1">The sequence shown here is derived from an EMBL/GenBank/DDBJ whole genome shotgun (WGS) entry which is preliminary data.</text>
</comment>
<dbReference type="SUPFAM" id="SSF53474">
    <property type="entry name" value="alpha/beta-Hydrolases"/>
    <property type="match status" value="1"/>
</dbReference>
<dbReference type="InterPro" id="IPR008547">
    <property type="entry name" value="DUF829_TMEM53"/>
</dbReference>
<evidence type="ECO:0000313" key="2">
    <source>
        <dbReference type="Proteomes" id="UP001604277"/>
    </source>
</evidence>
<dbReference type="InterPro" id="IPR029058">
    <property type="entry name" value="AB_hydrolase_fold"/>
</dbReference>
<dbReference type="Proteomes" id="UP001604277">
    <property type="component" value="Unassembled WGS sequence"/>
</dbReference>
<keyword evidence="1" id="KW-0472">Membrane</keyword>
<dbReference type="AlphaFoldDB" id="A0ABD1WPA4"/>
<keyword evidence="1" id="KW-0812">Transmembrane</keyword>
<proteinExistence type="predicted"/>
<dbReference type="Pfam" id="PF05705">
    <property type="entry name" value="DUF829"/>
    <property type="match status" value="2"/>
</dbReference>
<dbReference type="PANTHER" id="PTHR12265">
    <property type="entry name" value="TRANSMEMBRANE PROTEIN 53"/>
    <property type="match status" value="1"/>
</dbReference>
<accession>A0ABD1WPA4</accession>
<dbReference type="PANTHER" id="PTHR12265:SF11">
    <property type="entry name" value="ALPHA_BETA-HYDROLASES SUPERFAMILY PROTEIN"/>
    <property type="match status" value="1"/>
</dbReference>